<evidence type="ECO:0000256" key="2">
    <source>
        <dbReference type="ARBA" id="ARBA00023002"/>
    </source>
</evidence>
<accession>A0A1E3PGE0</accession>
<dbReference type="STRING" id="857566.A0A1E3PGE0"/>
<evidence type="ECO:0000313" key="4">
    <source>
        <dbReference type="EMBL" id="ODQ64461.1"/>
    </source>
</evidence>
<evidence type="ECO:0000259" key="3">
    <source>
        <dbReference type="Pfam" id="PF05368"/>
    </source>
</evidence>
<keyword evidence="2" id="KW-0560">Oxidoreductase</keyword>
<evidence type="ECO:0000256" key="1">
    <source>
        <dbReference type="ARBA" id="ARBA00022857"/>
    </source>
</evidence>
<dbReference type="Proteomes" id="UP000095009">
    <property type="component" value="Unassembled WGS sequence"/>
</dbReference>
<dbReference type="PANTHER" id="PTHR47706">
    <property type="entry name" value="NMRA-LIKE FAMILY PROTEIN"/>
    <property type="match status" value="1"/>
</dbReference>
<reference evidence="4 5" key="1">
    <citation type="journal article" date="2016" name="Proc. Natl. Acad. Sci. U.S.A.">
        <title>Comparative genomics of biotechnologically important yeasts.</title>
        <authorList>
            <person name="Riley R."/>
            <person name="Haridas S."/>
            <person name="Wolfe K.H."/>
            <person name="Lopes M.R."/>
            <person name="Hittinger C.T."/>
            <person name="Goeker M."/>
            <person name="Salamov A.A."/>
            <person name="Wisecaver J.H."/>
            <person name="Long T.M."/>
            <person name="Calvey C.H."/>
            <person name="Aerts A.L."/>
            <person name="Barry K.W."/>
            <person name="Choi C."/>
            <person name="Clum A."/>
            <person name="Coughlan A.Y."/>
            <person name="Deshpande S."/>
            <person name="Douglass A.P."/>
            <person name="Hanson S.J."/>
            <person name="Klenk H.-P."/>
            <person name="LaButti K.M."/>
            <person name="Lapidus A."/>
            <person name="Lindquist E.A."/>
            <person name="Lipzen A.M."/>
            <person name="Meier-Kolthoff J.P."/>
            <person name="Ohm R.A."/>
            <person name="Otillar R.P."/>
            <person name="Pangilinan J.L."/>
            <person name="Peng Y."/>
            <person name="Rokas A."/>
            <person name="Rosa C.A."/>
            <person name="Scheuner C."/>
            <person name="Sibirny A.A."/>
            <person name="Slot J.C."/>
            <person name="Stielow J.B."/>
            <person name="Sun H."/>
            <person name="Kurtzman C.P."/>
            <person name="Blackwell M."/>
            <person name="Grigoriev I.V."/>
            <person name="Jeffries T.W."/>
        </authorList>
    </citation>
    <scope>NUCLEOTIDE SEQUENCE [LARGE SCALE GENOMIC DNA]</scope>
    <source>
        <strain evidence="4 5">DSM 6958</strain>
    </source>
</reference>
<dbReference type="GO" id="GO:0016491">
    <property type="term" value="F:oxidoreductase activity"/>
    <property type="evidence" value="ECO:0007669"/>
    <property type="project" value="UniProtKB-KW"/>
</dbReference>
<dbReference type="InterPro" id="IPR051609">
    <property type="entry name" value="NmrA/Isoflavone_reductase-like"/>
</dbReference>
<dbReference type="Gene3D" id="3.90.25.10">
    <property type="entry name" value="UDP-galactose 4-epimerase, domain 1"/>
    <property type="match status" value="1"/>
</dbReference>
<dbReference type="OrthoDB" id="9974981at2759"/>
<keyword evidence="1" id="KW-0521">NADP</keyword>
<name>A0A1E3PGE0_9ASCO</name>
<dbReference type="Gene3D" id="3.40.50.720">
    <property type="entry name" value="NAD(P)-binding Rossmann-like Domain"/>
    <property type="match status" value="1"/>
</dbReference>
<protein>
    <submittedName>
        <fullName evidence="4">NAD(P)-binding protein</fullName>
    </submittedName>
</protein>
<dbReference type="SUPFAM" id="SSF51735">
    <property type="entry name" value="NAD(P)-binding Rossmann-fold domains"/>
    <property type="match status" value="1"/>
</dbReference>
<gene>
    <name evidence="4" type="ORF">NADFUDRAFT_52100</name>
</gene>
<sequence length="311" mass="33648">MSKKMDDVNQHLPKKPTIAIVGINGTLGIHVINALTSAPFDDKISLPIHLATKQKTNKPASGQFKYFEVSPQDSAEALSKVFSGADIVIDLTDSDADHIKILNAAVLAKDPKVFIASEYGIDNDETSYHIFDKKRAVIKAAKEANMKTVSICTGLFADYAIESPLAFGVSLETGTATIIDNGDTPVSVSFVTDIGKVIASVVTTPIGKLPAKLHVQSDVTTARQVIDIYEAASGKKLKVSRIGLGDARTQAHEIDKMGVKSTNDSYMILQTIGAEGKGANFSRNNHNQDVNPDLFEWTSFEQRAKMAWKNK</sequence>
<dbReference type="InterPro" id="IPR036291">
    <property type="entry name" value="NAD(P)-bd_dom_sf"/>
</dbReference>
<dbReference type="PANTHER" id="PTHR47706:SF9">
    <property type="entry name" value="NMRA-LIKE DOMAIN-CONTAINING PROTEIN-RELATED"/>
    <property type="match status" value="1"/>
</dbReference>
<dbReference type="AlphaFoldDB" id="A0A1E3PGE0"/>
<organism evidence="4 5">
    <name type="scientific">Nadsonia fulvescens var. elongata DSM 6958</name>
    <dbReference type="NCBI Taxonomy" id="857566"/>
    <lineage>
        <taxon>Eukaryota</taxon>
        <taxon>Fungi</taxon>
        <taxon>Dikarya</taxon>
        <taxon>Ascomycota</taxon>
        <taxon>Saccharomycotina</taxon>
        <taxon>Dipodascomycetes</taxon>
        <taxon>Dipodascales</taxon>
        <taxon>Dipodascales incertae sedis</taxon>
        <taxon>Nadsonia</taxon>
    </lineage>
</organism>
<feature type="domain" description="NmrA-like" evidence="3">
    <location>
        <begin position="15"/>
        <end position="245"/>
    </location>
</feature>
<evidence type="ECO:0000313" key="5">
    <source>
        <dbReference type="Proteomes" id="UP000095009"/>
    </source>
</evidence>
<dbReference type="EMBL" id="KV454411">
    <property type="protein sequence ID" value="ODQ64461.1"/>
    <property type="molecule type" value="Genomic_DNA"/>
</dbReference>
<keyword evidence="5" id="KW-1185">Reference proteome</keyword>
<dbReference type="Pfam" id="PF05368">
    <property type="entry name" value="NmrA"/>
    <property type="match status" value="1"/>
</dbReference>
<dbReference type="InterPro" id="IPR008030">
    <property type="entry name" value="NmrA-like"/>
</dbReference>
<proteinExistence type="predicted"/>